<dbReference type="InterPro" id="IPR042195">
    <property type="entry name" value="ArgJ_beta_C"/>
</dbReference>
<dbReference type="NCBIfam" id="TIGR00120">
    <property type="entry name" value="ArgJ"/>
    <property type="match status" value="1"/>
</dbReference>
<dbReference type="NCBIfam" id="NF003802">
    <property type="entry name" value="PRK05388.1"/>
    <property type="match status" value="1"/>
</dbReference>
<evidence type="ECO:0000256" key="4">
    <source>
        <dbReference type="ARBA" id="ARBA00022490"/>
    </source>
</evidence>
<accession>A0A8J6YWQ7</accession>
<dbReference type="SUPFAM" id="SSF56266">
    <property type="entry name" value="DmpA/ArgJ-like"/>
    <property type="match status" value="1"/>
</dbReference>
<dbReference type="PANTHER" id="PTHR23100">
    <property type="entry name" value="ARGININE BIOSYNTHESIS BIFUNCTIONAL PROTEIN ARGJ"/>
    <property type="match status" value="1"/>
</dbReference>
<dbReference type="Gene3D" id="3.10.20.340">
    <property type="entry name" value="ArgJ beta chain, C-terminal domain"/>
    <property type="match status" value="1"/>
</dbReference>
<feature type="site" description="Involved in the stabilization of negative charge on the oxyanion by the formation of the oxyanion hole" evidence="11">
    <location>
        <position position="124"/>
    </location>
</feature>
<feature type="site" description="Cleavage; by autolysis" evidence="11">
    <location>
        <begin position="197"/>
        <end position="198"/>
    </location>
</feature>
<gene>
    <name evidence="11 12" type="primary">argJ</name>
    <name evidence="12" type="ORF">IHV25_00210</name>
</gene>
<organism evidence="12 13">
    <name type="scientific">Phaeovibrio sulfidiphilus</name>
    <dbReference type="NCBI Taxonomy" id="1220600"/>
    <lineage>
        <taxon>Bacteria</taxon>
        <taxon>Pseudomonadati</taxon>
        <taxon>Pseudomonadota</taxon>
        <taxon>Alphaproteobacteria</taxon>
        <taxon>Rhodospirillales</taxon>
        <taxon>Rhodospirillaceae</taxon>
        <taxon>Phaeovibrio</taxon>
    </lineage>
</organism>
<comment type="subunit">
    <text evidence="3 11">Heterotetramer of two alpha and two beta chains.</text>
</comment>
<feature type="binding site" evidence="11">
    <location>
        <position position="285"/>
    </location>
    <ligand>
        <name>substrate</name>
    </ligand>
</feature>
<keyword evidence="10 11" id="KW-0012">Acyltransferase</keyword>
<comment type="pathway">
    <text evidence="11">Amino-acid biosynthesis; L-arginine biosynthesis; N(2)-acetyl-L-ornithine from L-glutamate: step 1/4.</text>
</comment>
<comment type="caution">
    <text evidence="12">The sequence shown here is derived from an EMBL/GenBank/DDBJ whole genome shotgun (WGS) entry which is preliminary data.</text>
</comment>
<evidence type="ECO:0000256" key="6">
    <source>
        <dbReference type="ARBA" id="ARBA00022605"/>
    </source>
</evidence>
<dbReference type="RefSeq" id="WP_192532969.1">
    <property type="nucleotide sequence ID" value="NZ_JACZHT010000001.1"/>
</dbReference>
<keyword evidence="7 11" id="KW-0808">Transferase</keyword>
<dbReference type="GO" id="GO:0004358">
    <property type="term" value="F:L-glutamate N-acetyltransferase activity, acting on acetyl-L-ornithine as donor"/>
    <property type="evidence" value="ECO:0007669"/>
    <property type="project" value="UniProtKB-UniRule"/>
</dbReference>
<comment type="catalytic activity">
    <reaction evidence="11">
        <text>N(2)-acetyl-L-ornithine + L-glutamate = N-acetyl-L-glutamate + L-ornithine</text>
        <dbReference type="Rhea" id="RHEA:15349"/>
        <dbReference type="ChEBI" id="CHEBI:29985"/>
        <dbReference type="ChEBI" id="CHEBI:44337"/>
        <dbReference type="ChEBI" id="CHEBI:46911"/>
        <dbReference type="ChEBI" id="CHEBI:57805"/>
        <dbReference type="EC" id="2.3.1.35"/>
    </reaction>
</comment>
<dbReference type="GO" id="GO:0004042">
    <property type="term" value="F:L-glutamate N-acetyltransferase activity"/>
    <property type="evidence" value="ECO:0007669"/>
    <property type="project" value="UniProtKB-UniRule"/>
</dbReference>
<evidence type="ECO:0000313" key="12">
    <source>
        <dbReference type="EMBL" id="MBE1236083.1"/>
    </source>
</evidence>
<keyword evidence="4 11" id="KW-0963">Cytoplasm</keyword>
<dbReference type="GO" id="GO:0006592">
    <property type="term" value="P:ornithine biosynthetic process"/>
    <property type="evidence" value="ECO:0007669"/>
    <property type="project" value="TreeGrafter"/>
</dbReference>
<comment type="catalytic activity">
    <reaction evidence="11">
        <text>L-glutamate + acetyl-CoA = N-acetyl-L-glutamate + CoA + H(+)</text>
        <dbReference type="Rhea" id="RHEA:24292"/>
        <dbReference type="ChEBI" id="CHEBI:15378"/>
        <dbReference type="ChEBI" id="CHEBI:29985"/>
        <dbReference type="ChEBI" id="CHEBI:44337"/>
        <dbReference type="ChEBI" id="CHEBI:57287"/>
        <dbReference type="ChEBI" id="CHEBI:57288"/>
        <dbReference type="EC" id="2.3.1.1"/>
    </reaction>
</comment>
<protein>
    <recommendedName>
        <fullName evidence="11">Arginine biosynthesis bifunctional protein ArgJ</fullName>
    </recommendedName>
    <domain>
        <recommendedName>
            <fullName evidence="11">Glutamate N-acetyltransferase</fullName>
            <ecNumber evidence="11">2.3.1.35</ecNumber>
        </recommendedName>
        <alternativeName>
            <fullName evidence="11">Ornithine acetyltransferase</fullName>
            <shortName evidence="11">OATase</shortName>
        </alternativeName>
        <alternativeName>
            <fullName evidence="11">Ornithine transacetylase</fullName>
        </alternativeName>
    </domain>
    <domain>
        <recommendedName>
            <fullName evidence="11">Amino-acid acetyltransferase</fullName>
            <ecNumber evidence="11">2.3.1.1</ecNumber>
        </recommendedName>
        <alternativeName>
            <fullName evidence="11">N-acetylglutamate synthase</fullName>
            <shortName evidence="11">AGSase</shortName>
        </alternativeName>
    </domain>
    <component>
        <recommendedName>
            <fullName evidence="11">Arginine biosynthesis bifunctional protein ArgJ alpha chain</fullName>
        </recommendedName>
    </component>
    <component>
        <recommendedName>
            <fullName evidence="11">Arginine biosynthesis bifunctional protein ArgJ beta chain</fullName>
        </recommendedName>
    </component>
</protein>
<evidence type="ECO:0000256" key="1">
    <source>
        <dbReference type="ARBA" id="ARBA00004496"/>
    </source>
</evidence>
<dbReference type="GO" id="GO:0005737">
    <property type="term" value="C:cytoplasm"/>
    <property type="evidence" value="ECO:0007669"/>
    <property type="project" value="UniProtKB-SubCell"/>
</dbReference>
<evidence type="ECO:0000256" key="3">
    <source>
        <dbReference type="ARBA" id="ARBA00011475"/>
    </source>
</evidence>
<evidence type="ECO:0000256" key="9">
    <source>
        <dbReference type="ARBA" id="ARBA00023268"/>
    </source>
</evidence>
<dbReference type="UniPathway" id="UPA00068">
    <property type="reaction ID" value="UER00106"/>
</dbReference>
<dbReference type="InterPro" id="IPR016117">
    <property type="entry name" value="ArgJ-like_dom_sf"/>
</dbReference>
<keyword evidence="6 11" id="KW-0028">Amino-acid biosynthesis</keyword>
<comment type="function">
    <text evidence="11">Catalyzes two activities which are involved in the cyclic version of arginine biosynthesis: the synthesis of N-acetylglutamate from glutamate and acetyl-CoA as the acetyl donor, and of ornithine by transacetylation between N(2)-acetylornithine and glutamate.</text>
</comment>
<evidence type="ECO:0000256" key="10">
    <source>
        <dbReference type="ARBA" id="ARBA00023315"/>
    </source>
</evidence>
<evidence type="ECO:0000256" key="8">
    <source>
        <dbReference type="ARBA" id="ARBA00022813"/>
    </source>
</evidence>
<reference evidence="12" key="1">
    <citation type="submission" date="2020-10" db="EMBL/GenBank/DDBJ databases">
        <title>Genome sequence of the unusual species of purple photosynthetic bacteria, Phaeovibrio sulfidiphilus DSM 23193, type strain.</title>
        <authorList>
            <person name="Kyndt J.A."/>
            <person name="Meyer T.E."/>
        </authorList>
    </citation>
    <scope>NUCLEOTIDE SEQUENCE</scope>
    <source>
        <strain evidence="12">DSM 23193</strain>
    </source>
</reference>
<keyword evidence="5 11" id="KW-0055">Arginine biosynthesis</keyword>
<feature type="binding site" evidence="11">
    <location>
        <position position="413"/>
    </location>
    <ligand>
        <name>substrate</name>
    </ligand>
</feature>
<keyword evidence="9 11" id="KW-0511">Multifunctional enzyme</keyword>
<dbReference type="AlphaFoldDB" id="A0A8J6YWQ7"/>
<comment type="pathway">
    <text evidence="11">Amino-acid biosynthesis; L-arginine biosynthesis; L-ornithine and N-acetyl-L-glutamate from L-glutamate and N(2)-acetyl-L-ornithine (cyclic): step 1/1.</text>
</comment>
<dbReference type="FunFam" id="3.10.20.340:FF:000003">
    <property type="entry name" value="Arginine biosynthesis bifunctional protein ArgJ"/>
    <property type="match status" value="1"/>
</dbReference>
<feature type="binding site" evidence="11">
    <location>
        <position position="161"/>
    </location>
    <ligand>
        <name>substrate</name>
    </ligand>
</feature>
<dbReference type="InterPro" id="IPR002813">
    <property type="entry name" value="Arg_biosynth_ArgJ"/>
</dbReference>
<evidence type="ECO:0000313" key="13">
    <source>
        <dbReference type="Proteomes" id="UP000631034"/>
    </source>
</evidence>
<feature type="site" description="Involved in the stabilization of negative charge on the oxyanion by the formation of the oxyanion hole" evidence="11">
    <location>
        <position position="123"/>
    </location>
</feature>
<evidence type="ECO:0000256" key="2">
    <source>
        <dbReference type="ARBA" id="ARBA00006774"/>
    </source>
</evidence>
<dbReference type="FunFam" id="3.60.70.12:FF:000001">
    <property type="entry name" value="Arginine biosynthesis bifunctional protein ArgJ, chloroplastic"/>
    <property type="match status" value="1"/>
</dbReference>
<feature type="chain" id="PRO_5035349568" description="Arginine biosynthesis bifunctional protein ArgJ beta chain" evidence="11">
    <location>
        <begin position="198"/>
        <end position="413"/>
    </location>
</feature>
<dbReference type="Gene3D" id="3.60.70.12">
    <property type="entry name" value="L-amino peptidase D-ALA esterase/amidase"/>
    <property type="match status" value="1"/>
</dbReference>
<dbReference type="Pfam" id="PF01960">
    <property type="entry name" value="ArgJ"/>
    <property type="match status" value="1"/>
</dbReference>
<dbReference type="EC" id="2.3.1.35" evidence="11"/>
<feature type="binding site" evidence="11">
    <location>
        <position position="187"/>
    </location>
    <ligand>
        <name>substrate</name>
    </ligand>
</feature>
<dbReference type="PANTHER" id="PTHR23100:SF0">
    <property type="entry name" value="ARGININE BIOSYNTHESIS BIFUNCTIONAL PROTEIN ARGJ, MITOCHONDRIAL"/>
    <property type="match status" value="1"/>
</dbReference>
<keyword evidence="13" id="KW-1185">Reference proteome</keyword>
<evidence type="ECO:0000256" key="11">
    <source>
        <dbReference type="HAMAP-Rule" id="MF_01106"/>
    </source>
</evidence>
<sequence length="413" mass="42961">MSLARSPLAPAAFPDLASIDGVGMVTTNTGLRYRGRPDLLLMRFCEGTTAAGVFTRSKTRSAAVDWCRQALAAGAGRARGLVVNSGNANAFTGARGQEGVRITIEAASRILGCRPEEIFHASTGTIGVPLDGPRIASCLEAMAPELSSEASWEQAATAISTTDTYPKGAGAETSIDGKTVRISGIAKGSGMIAPDMATMLSFVVTDAAIAPDVLEALLREGADRSFNSITVDSDTSTSDTLLVFATGKAGNAPVTDLEDPRLDGFRAALFSVLLDLAHQVVRDGEGATRFVTVTVTGATSNDAAKRIALAIANSPLVKTAIAGADANWGRVVMAVGKSGEEADRDRLRIAIGGVVISENGEAVEGYDETPVAEHMKGQEILIEADIGLGDGRATVWTCDLTHAYIDINADYRT</sequence>
<dbReference type="EMBL" id="JACZHT010000001">
    <property type="protein sequence ID" value="MBE1236083.1"/>
    <property type="molecule type" value="Genomic_DNA"/>
</dbReference>
<feature type="binding site" evidence="11">
    <location>
        <position position="408"/>
    </location>
    <ligand>
        <name>substrate</name>
    </ligand>
</feature>
<feature type="active site" description="Nucleophile" evidence="11">
    <location>
        <position position="198"/>
    </location>
</feature>
<comment type="similarity">
    <text evidence="2 11">Belongs to the ArgJ family.</text>
</comment>
<feature type="chain" id="PRO_5035349569" description="Arginine biosynthesis bifunctional protein ArgJ alpha chain" evidence="11">
    <location>
        <begin position="1"/>
        <end position="197"/>
    </location>
</feature>
<comment type="subcellular location">
    <subcellularLocation>
        <location evidence="1 11">Cytoplasm</location>
    </subcellularLocation>
</comment>
<name>A0A8J6YWQ7_9PROT</name>
<dbReference type="GO" id="GO:0006526">
    <property type="term" value="P:L-arginine biosynthetic process"/>
    <property type="evidence" value="ECO:0007669"/>
    <property type="project" value="UniProtKB-UniRule"/>
</dbReference>
<dbReference type="Proteomes" id="UP000631034">
    <property type="component" value="Unassembled WGS sequence"/>
</dbReference>
<dbReference type="HAMAP" id="MF_01106">
    <property type="entry name" value="ArgJ"/>
    <property type="match status" value="1"/>
</dbReference>
<keyword evidence="8 11" id="KW-0068">Autocatalytic cleavage</keyword>
<proteinExistence type="inferred from homology"/>
<feature type="binding site" evidence="11">
    <location>
        <position position="198"/>
    </location>
    <ligand>
        <name>substrate</name>
    </ligand>
</feature>
<evidence type="ECO:0000256" key="5">
    <source>
        <dbReference type="ARBA" id="ARBA00022571"/>
    </source>
</evidence>
<dbReference type="EC" id="2.3.1.1" evidence="11"/>
<evidence type="ECO:0000256" key="7">
    <source>
        <dbReference type="ARBA" id="ARBA00022679"/>
    </source>
</evidence>
<dbReference type="CDD" id="cd02152">
    <property type="entry name" value="OAT"/>
    <property type="match status" value="1"/>
</dbReference>